<feature type="transmembrane region" description="Helical" evidence="1">
    <location>
        <begin position="255"/>
        <end position="272"/>
    </location>
</feature>
<feature type="transmembrane region" description="Helical" evidence="1">
    <location>
        <begin position="17"/>
        <end position="37"/>
    </location>
</feature>
<dbReference type="GO" id="GO:0016020">
    <property type="term" value="C:membrane"/>
    <property type="evidence" value="ECO:0007669"/>
    <property type="project" value="TreeGrafter"/>
</dbReference>
<feature type="transmembrane region" description="Helical" evidence="1">
    <location>
        <begin position="143"/>
        <end position="164"/>
    </location>
</feature>
<dbReference type="InterPro" id="IPR050879">
    <property type="entry name" value="Acyltransferase_3"/>
</dbReference>
<organism evidence="3 4">
    <name type="scientific">Methyloceanibacter methanicus</name>
    <dbReference type="NCBI Taxonomy" id="1774968"/>
    <lineage>
        <taxon>Bacteria</taxon>
        <taxon>Pseudomonadati</taxon>
        <taxon>Pseudomonadota</taxon>
        <taxon>Alphaproteobacteria</taxon>
        <taxon>Hyphomicrobiales</taxon>
        <taxon>Hyphomicrobiaceae</taxon>
        <taxon>Methyloceanibacter</taxon>
    </lineage>
</organism>
<sequence>MGESEQTLNWHFDVLDFYRYVAAVGVVIFHFAAYMPLGQAEDAVAPLQLLVDFFFILSGFVIMHVYRTRMTSNSDYLVYLRKRLARIYPLHLLTLMVYIALAVCAAYGLFSFENPDRYPADAIVPNLLLVHAWGVTDDLTFNYPSWSISAEFFVYLLFPVLLLATRRLGEISCLTLVIAMAAFVAAFISFCGDSPWTRATAEFGCLRALPSFFAGMVIYLLVTQRLAHVSVPRWIGYSAALIPIGLMVVGAPDEIVLVAFAVVVLLTARMELSARPKLFSRPLLRNFSNASYGVYMLHPLVAAGMFRILPKIIEIEGAWMFGLGGIALGITTAVAMLSYRLFENPVRRILGGGIARHQLPRLLRPAS</sequence>
<feature type="domain" description="Acyltransferase 3" evidence="2">
    <location>
        <begin position="15"/>
        <end position="336"/>
    </location>
</feature>
<evidence type="ECO:0000313" key="4">
    <source>
        <dbReference type="Proteomes" id="UP000094501"/>
    </source>
</evidence>
<dbReference type="GO" id="GO:0016747">
    <property type="term" value="F:acyltransferase activity, transferring groups other than amino-acyl groups"/>
    <property type="evidence" value="ECO:0007669"/>
    <property type="project" value="InterPro"/>
</dbReference>
<gene>
    <name evidence="3" type="ORF">AUC68_01590</name>
</gene>
<dbReference type="PANTHER" id="PTHR23028:SF53">
    <property type="entry name" value="ACYL_TRANSF_3 DOMAIN-CONTAINING PROTEIN"/>
    <property type="match status" value="1"/>
</dbReference>
<feature type="transmembrane region" description="Helical" evidence="1">
    <location>
        <begin position="292"/>
        <end position="313"/>
    </location>
</feature>
<dbReference type="InterPro" id="IPR002656">
    <property type="entry name" value="Acyl_transf_3_dom"/>
</dbReference>
<feature type="transmembrane region" description="Helical" evidence="1">
    <location>
        <begin position="43"/>
        <end position="66"/>
    </location>
</feature>
<accession>A0A1E3W224</accession>
<feature type="transmembrane region" description="Helical" evidence="1">
    <location>
        <begin position="201"/>
        <end position="222"/>
    </location>
</feature>
<dbReference type="Proteomes" id="UP000094501">
    <property type="component" value="Unassembled WGS sequence"/>
</dbReference>
<protein>
    <recommendedName>
        <fullName evidence="2">Acyltransferase 3 domain-containing protein</fullName>
    </recommendedName>
</protein>
<dbReference type="AlphaFoldDB" id="A0A1E3W224"/>
<keyword evidence="1" id="KW-0472">Membrane</keyword>
<dbReference type="OrthoDB" id="9796461at2"/>
<keyword evidence="4" id="KW-1185">Reference proteome</keyword>
<keyword evidence="1" id="KW-0812">Transmembrane</keyword>
<reference evidence="3 4" key="1">
    <citation type="journal article" date="2016" name="Environ. Microbiol.">
        <title>New Methyloceanibacter diversity from North Sea sediments includes methanotroph containing solely the soluble methane monooxygenase.</title>
        <authorList>
            <person name="Vekeman B."/>
            <person name="Kerckhof F.M."/>
            <person name="Cremers G."/>
            <person name="de Vos P."/>
            <person name="Vandamme P."/>
            <person name="Boon N."/>
            <person name="Op den Camp H.J."/>
            <person name="Heylen K."/>
        </authorList>
    </citation>
    <scope>NUCLEOTIDE SEQUENCE [LARGE SCALE GENOMIC DNA]</scope>
    <source>
        <strain evidence="3 4">R-67174</strain>
    </source>
</reference>
<keyword evidence="1" id="KW-1133">Transmembrane helix</keyword>
<dbReference type="GO" id="GO:0000271">
    <property type="term" value="P:polysaccharide biosynthetic process"/>
    <property type="evidence" value="ECO:0007669"/>
    <property type="project" value="TreeGrafter"/>
</dbReference>
<dbReference type="PANTHER" id="PTHR23028">
    <property type="entry name" value="ACETYLTRANSFERASE"/>
    <property type="match status" value="1"/>
</dbReference>
<dbReference type="EMBL" id="LPWG01000010">
    <property type="protein sequence ID" value="ODR99854.1"/>
    <property type="molecule type" value="Genomic_DNA"/>
</dbReference>
<name>A0A1E3W224_9HYPH</name>
<feature type="transmembrane region" description="Helical" evidence="1">
    <location>
        <begin position="234"/>
        <end position="249"/>
    </location>
</feature>
<evidence type="ECO:0000256" key="1">
    <source>
        <dbReference type="SAM" id="Phobius"/>
    </source>
</evidence>
<evidence type="ECO:0000313" key="3">
    <source>
        <dbReference type="EMBL" id="ODR99854.1"/>
    </source>
</evidence>
<feature type="transmembrane region" description="Helical" evidence="1">
    <location>
        <begin position="319"/>
        <end position="339"/>
    </location>
</feature>
<proteinExistence type="predicted"/>
<dbReference type="Pfam" id="PF01757">
    <property type="entry name" value="Acyl_transf_3"/>
    <property type="match status" value="1"/>
</dbReference>
<feature type="transmembrane region" description="Helical" evidence="1">
    <location>
        <begin position="87"/>
        <end position="110"/>
    </location>
</feature>
<feature type="transmembrane region" description="Helical" evidence="1">
    <location>
        <begin position="171"/>
        <end position="189"/>
    </location>
</feature>
<dbReference type="STRING" id="1774968.AUC68_01590"/>
<comment type="caution">
    <text evidence="3">The sequence shown here is derived from an EMBL/GenBank/DDBJ whole genome shotgun (WGS) entry which is preliminary data.</text>
</comment>
<dbReference type="RefSeq" id="WP_069436694.1">
    <property type="nucleotide sequence ID" value="NZ_LPWG01000010.1"/>
</dbReference>
<evidence type="ECO:0000259" key="2">
    <source>
        <dbReference type="Pfam" id="PF01757"/>
    </source>
</evidence>